<sequence length="38" mass="4004">MDGCGVMSTEHHDGMLAPDCSSTYTTIDQTVGTRGNQS</sequence>
<proteinExistence type="predicted"/>
<evidence type="ECO:0000313" key="1">
    <source>
        <dbReference type="EMBL" id="CAA9374770.1"/>
    </source>
</evidence>
<dbReference type="EMBL" id="CADCTR010002935">
    <property type="protein sequence ID" value="CAA9374770.1"/>
    <property type="molecule type" value="Genomic_DNA"/>
</dbReference>
<gene>
    <name evidence="1" type="ORF">AVDCRST_MAG93-8728</name>
</gene>
<organism evidence="1">
    <name type="scientific">uncultured Chloroflexia bacterium</name>
    <dbReference type="NCBI Taxonomy" id="1672391"/>
    <lineage>
        <taxon>Bacteria</taxon>
        <taxon>Bacillati</taxon>
        <taxon>Chloroflexota</taxon>
        <taxon>Chloroflexia</taxon>
        <taxon>environmental samples</taxon>
    </lineage>
</organism>
<reference evidence="1" key="1">
    <citation type="submission" date="2020-02" db="EMBL/GenBank/DDBJ databases">
        <authorList>
            <person name="Meier V. D."/>
        </authorList>
    </citation>
    <scope>NUCLEOTIDE SEQUENCE</scope>
    <source>
        <strain evidence="1">AVDCRST_MAG93</strain>
    </source>
</reference>
<name>A0A6J4N4L7_9CHLR</name>
<protein>
    <submittedName>
        <fullName evidence="1">Uncharacterized protein</fullName>
    </submittedName>
</protein>
<accession>A0A6J4N4L7</accession>
<dbReference type="AlphaFoldDB" id="A0A6J4N4L7"/>